<protein>
    <submittedName>
        <fullName evidence="2">Uncharacterized protein</fullName>
    </submittedName>
</protein>
<feature type="compositionally biased region" description="Polar residues" evidence="1">
    <location>
        <begin position="72"/>
        <end position="85"/>
    </location>
</feature>
<organism evidence="2">
    <name type="scientific">Brassica cretica</name>
    <name type="common">Mustard</name>
    <dbReference type="NCBI Taxonomy" id="69181"/>
    <lineage>
        <taxon>Eukaryota</taxon>
        <taxon>Viridiplantae</taxon>
        <taxon>Streptophyta</taxon>
        <taxon>Embryophyta</taxon>
        <taxon>Tracheophyta</taxon>
        <taxon>Spermatophyta</taxon>
        <taxon>Magnoliopsida</taxon>
        <taxon>eudicotyledons</taxon>
        <taxon>Gunneridae</taxon>
        <taxon>Pentapetalae</taxon>
        <taxon>rosids</taxon>
        <taxon>malvids</taxon>
        <taxon>Brassicales</taxon>
        <taxon>Brassicaceae</taxon>
        <taxon>Brassiceae</taxon>
        <taxon>Brassica</taxon>
    </lineage>
</organism>
<dbReference type="EMBL" id="QGKY02001925">
    <property type="protein sequence ID" value="KAF2546590.1"/>
    <property type="molecule type" value="Genomic_DNA"/>
</dbReference>
<evidence type="ECO:0000313" key="2">
    <source>
        <dbReference type="EMBL" id="KAF2546590.1"/>
    </source>
</evidence>
<evidence type="ECO:0000256" key="1">
    <source>
        <dbReference type="SAM" id="MobiDB-lite"/>
    </source>
</evidence>
<comment type="caution">
    <text evidence="2">The sequence shown here is derived from an EMBL/GenBank/DDBJ whole genome shotgun (WGS) entry which is preliminary data.</text>
</comment>
<dbReference type="AlphaFoldDB" id="A0A8S9GNQ9"/>
<accession>A0A8S9GNQ9</accession>
<gene>
    <name evidence="2" type="ORF">F2Q70_00020841</name>
</gene>
<feature type="region of interest" description="Disordered" evidence="1">
    <location>
        <begin position="108"/>
        <end position="130"/>
    </location>
</feature>
<sequence>MEVEDRRRHNSGTCTKKREPNYQRQVTHNQDHQVGSKALASRHRSLRAEEHNSSGQSSVLAPSMRNRERIYSDTSEPSPPRTNNLLLERGDADQRQTLARTKEQCKLLGPTKKLTQNSMTAETPKGRKVD</sequence>
<proteinExistence type="predicted"/>
<feature type="region of interest" description="Disordered" evidence="1">
    <location>
        <begin position="1"/>
        <end position="86"/>
    </location>
</feature>
<name>A0A8S9GNQ9_BRACR</name>
<reference evidence="2" key="1">
    <citation type="submission" date="2019-12" db="EMBL/GenBank/DDBJ databases">
        <title>Genome sequencing and annotation of Brassica cretica.</title>
        <authorList>
            <person name="Studholme D.J."/>
            <person name="Sarris P.F."/>
        </authorList>
    </citation>
    <scope>NUCLEOTIDE SEQUENCE</scope>
    <source>
        <strain evidence="2">PFS-102/07</strain>
        <tissue evidence="2">Leaf</tissue>
    </source>
</reference>